<dbReference type="PROSITE" id="PS50088">
    <property type="entry name" value="ANK_REPEAT"/>
    <property type="match status" value="2"/>
</dbReference>
<evidence type="ECO:0000313" key="5">
    <source>
        <dbReference type="Proteomes" id="UP001166286"/>
    </source>
</evidence>
<dbReference type="Gene3D" id="1.25.40.20">
    <property type="entry name" value="Ankyrin repeat-containing domain"/>
    <property type="match status" value="1"/>
</dbReference>
<keyword evidence="2" id="KW-0040">ANK repeat</keyword>
<dbReference type="SMART" id="SM00248">
    <property type="entry name" value="ANK"/>
    <property type="match status" value="5"/>
</dbReference>
<dbReference type="SUPFAM" id="SSF48403">
    <property type="entry name" value="Ankyrin repeat"/>
    <property type="match status" value="1"/>
</dbReference>
<dbReference type="Pfam" id="PF12796">
    <property type="entry name" value="Ank_2"/>
    <property type="match status" value="1"/>
</dbReference>
<accession>A0AA39RB77</accession>
<evidence type="ECO:0000256" key="2">
    <source>
        <dbReference type="PROSITE-ProRule" id="PRU00023"/>
    </source>
</evidence>
<sequence>MADPFSIISLLDTAASLTKVVLQYASAVKNAPDELEKLKRGFTSVHDVFEQLTELMGDDDFRQEFADVSALYIATGDFVVTMEILEKTLKRLGAANGASRTVIRIKWPFERTKTQELIQTLQKYIQVFQFALTIKGSKILAQTSQKASEIMKTSKTLSQTQSEILEALSALPQHDEIIAELQKLRIDLVSVQSQGQKSSEQEFLYKVSTLDFHSKQKHAYSKRHASTGQWLLETEQFKTWFEGKGSLVLWCPGNPGTGKTVLTSIAVNCVAETTRGQDIAIIYVYCDYKDSSTHSVNALLSSLLRQLIEQSPRAESIAELSMMLNENAKYRDPTEAELFTWVCTVSKDFKDVYVFVDALDECPELSRDALLLRLQQLSQFGQTRLFLTSRPNIAIKSRLPNLSRIEIAASAPDIEAYLHSEIQKSGRLALFVRKNPGLKQEIVDRVIGKAHGMFLLASLQISSLCQQISPRKVRQVLDGLPTGIFATYDNAFSRMLDQPKGDAELGMKVMSLVFCATRPLGLEELRHALAAQPGDYTLDTAAFTEAEIILSTTTGLLSTFAVDDPKSSAFPTEVKFVHYTLQEYVEANHERLFPTAERDMARICLTYLSFIDYESCSSEVLNEQFEDLKFSTYAGYNWHYHLQGVQLELMEQILPFIQDRAKTYALVRRFPPDVRVWGPFLFLTESWTPALFALIWNLADVLLLLISGQSMATPVHVGHGALFLAAFAEHPATLQVLMDHKSDIRTNSESCLTLRLMDRKSDISRNTGSAVTLCLGKCTSENHITSSFYTMMDMLVNKCQDVDAQDKDGQTPLHIAIRWSVFYAVLSSTDESLIKLLLDRGADLNIRDNLGYTPLHCAAFSGTPKIILMLVDRGASLIAKDYTGRVPLHCAASVLYEDNIKVLLRDSELNAQDFKGRTPLHHAYIRWSILKHLTSKHHQTRRSAIALLLQAGASDNIVDVDGRIPSDYSTWSEKEAGELMRQGYQWIGS</sequence>
<gene>
    <name evidence="4" type="ORF">JMJ35_000675</name>
</gene>
<feature type="repeat" description="ANK" evidence="2">
    <location>
        <begin position="850"/>
        <end position="882"/>
    </location>
</feature>
<dbReference type="EMBL" id="JAFEKC020000001">
    <property type="protein sequence ID" value="KAK0517520.1"/>
    <property type="molecule type" value="Genomic_DNA"/>
</dbReference>
<proteinExistence type="predicted"/>
<dbReference type="PROSITE" id="PS50297">
    <property type="entry name" value="ANK_REP_REGION"/>
    <property type="match status" value="2"/>
</dbReference>
<protein>
    <recommendedName>
        <fullName evidence="3">Nephrocystin 3-like N-terminal domain-containing protein</fullName>
    </recommendedName>
</protein>
<dbReference type="PANTHER" id="PTHR10039:SF15">
    <property type="entry name" value="NACHT DOMAIN-CONTAINING PROTEIN"/>
    <property type="match status" value="1"/>
</dbReference>
<dbReference type="Proteomes" id="UP001166286">
    <property type="component" value="Unassembled WGS sequence"/>
</dbReference>
<reference evidence="4" key="1">
    <citation type="submission" date="2023-03" db="EMBL/GenBank/DDBJ databases">
        <title>Complete genome of Cladonia borealis.</title>
        <authorList>
            <person name="Park H."/>
        </authorList>
    </citation>
    <scope>NUCLEOTIDE SEQUENCE</scope>
    <source>
        <strain evidence="4">ANT050790</strain>
    </source>
</reference>
<evidence type="ECO:0000313" key="4">
    <source>
        <dbReference type="EMBL" id="KAK0517520.1"/>
    </source>
</evidence>
<dbReference type="InterPro" id="IPR036770">
    <property type="entry name" value="Ankyrin_rpt-contain_sf"/>
</dbReference>
<evidence type="ECO:0000256" key="1">
    <source>
        <dbReference type="ARBA" id="ARBA00022737"/>
    </source>
</evidence>
<dbReference type="Gene3D" id="3.40.50.300">
    <property type="entry name" value="P-loop containing nucleotide triphosphate hydrolases"/>
    <property type="match status" value="1"/>
</dbReference>
<dbReference type="SUPFAM" id="SSF52540">
    <property type="entry name" value="P-loop containing nucleoside triphosphate hydrolases"/>
    <property type="match status" value="1"/>
</dbReference>
<dbReference type="InterPro" id="IPR056884">
    <property type="entry name" value="NPHP3-like_N"/>
</dbReference>
<dbReference type="PANTHER" id="PTHR10039">
    <property type="entry name" value="AMELOGENIN"/>
    <property type="match status" value="1"/>
</dbReference>
<keyword evidence="1" id="KW-0677">Repeat</keyword>
<dbReference type="AlphaFoldDB" id="A0AA39RB77"/>
<dbReference type="InterPro" id="IPR027417">
    <property type="entry name" value="P-loop_NTPase"/>
</dbReference>
<evidence type="ECO:0000259" key="3">
    <source>
        <dbReference type="Pfam" id="PF24883"/>
    </source>
</evidence>
<dbReference type="Pfam" id="PF24883">
    <property type="entry name" value="NPHP3_N"/>
    <property type="match status" value="1"/>
</dbReference>
<keyword evidence="5" id="KW-1185">Reference proteome</keyword>
<dbReference type="InterPro" id="IPR002110">
    <property type="entry name" value="Ankyrin_rpt"/>
</dbReference>
<organism evidence="4 5">
    <name type="scientific">Cladonia borealis</name>
    <dbReference type="NCBI Taxonomy" id="184061"/>
    <lineage>
        <taxon>Eukaryota</taxon>
        <taxon>Fungi</taxon>
        <taxon>Dikarya</taxon>
        <taxon>Ascomycota</taxon>
        <taxon>Pezizomycotina</taxon>
        <taxon>Lecanoromycetes</taxon>
        <taxon>OSLEUM clade</taxon>
        <taxon>Lecanoromycetidae</taxon>
        <taxon>Lecanorales</taxon>
        <taxon>Lecanorineae</taxon>
        <taxon>Cladoniaceae</taxon>
        <taxon>Cladonia</taxon>
    </lineage>
</organism>
<comment type="caution">
    <text evidence="4">The sequence shown here is derived from an EMBL/GenBank/DDBJ whole genome shotgun (WGS) entry which is preliminary data.</text>
</comment>
<feature type="domain" description="Nephrocystin 3-like N-terminal" evidence="3">
    <location>
        <begin position="227"/>
        <end position="390"/>
    </location>
</feature>
<feature type="repeat" description="ANK" evidence="2">
    <location>
        <begin position="808"/>
        <end position="849"/>
    </location>
</feature>
<name>A0AA39RB77_9LECA</name>